<dbReference type="InterPro" id="IPR029479">
    <property type="entry name" value="Nitroreductase"/>
</dbReference>
<sequence>MGDVIMDATKNLVNNDFADIMLNRHSYRKFKSDVKISREEISEMLEEATTAPSACNLQSWHFVVCDNAEGKEKAHSVMMPFNYPQTDSSSVVIFILGDTQSHYKYRDVWNKACDNGQITPEERDKVFKTFLPLYEHADRQFLEKDATIDGGIIAMQLMLIARAHGYEANPMSGYNFDQVAPTFGLDGERFIPVTAIAIGKPDGDYTKSVRYPVNEITDFM</sequence>
<protein>
    <submittedName>
        <fullName evidence="4">NAD(P)H-dependent quinone reductase</fullName>
    </submittedName>
</protein>
<evidence type="ECO:0000259" key="3">
    <source>
        <dbReference type="Pfam" id="PF00881"/>
    </source>
</evidence>
<evidence type="ECO:0000256" key="1">
    <source>
        <dbReference type="ARBA" id="ARBA00007118"/>
    </source>
</evidence>
<accession>A0A0H4QI93</accession>
<evidence type="ECO:0000313" key="4">
    <source>
        <dbReference type="EMBL" id="AKP67662.1"/>
    </source>
</evidence>
<dbReference type="Proteomes" id="UP000036106">
    <property type="component" value="Chromosome"/>
</dbReference>
<gene>
    <name evidence="4" type="ORF">ABM34_09065</name>
</gene>
<dbReference type="PANTHER" id="PTHR43673:SF10">
    <property type="entry name" value="NADH DEHYDROGENASE_NAD(P)H NITROREDUCTASE XCC3605-RELATED"/>
    <property type="match status" value="1"/>
</dbReference>
<organism evidence="4 5">
    <name type="scientific">Companilactobacillus ginsenosidimutans</name>
    <dbReference type="NCBI Taxonomy" id="1007676"/>
    <lineage>
        <taxon>Bacteria</taxon>
        <taxon>Bacillati</taxon>
        <taxon>Bacillota</taxon>
        <taxon>Bacilli</taxon>
        <taxon>Lactobacillales</taxon>
        <taxon>Lactobacillaceae</taxon>
        <taxon>Companilactobacillus</taxon>
    </lineage>
</organism>
<dbReference type="PANTHER" id="PTHR43673">
    <property type="entry name" value="NAD(P)H NITROREDUCTASE YDGI-RELATED"/>
    <property type="match status" value="1"/>
</dbReference>
<reference evidence="5" key="1">
    <citation type="submission" date="2015-07" db="EMBL/GenBank/DDBJ databases">
        <title>Lactobacillus ginsenosidimutans/EMML 3141/ whole genome sequencing.</title>
        <authorList>
            <person name="Kim M.K."/>
            <person name="Im W.-T."/>
            <person name="Srinivasan S."/>
            <person name="Lee J.-J."/>
        </authorList>
    </citation>
    <scope>NUCLEOTIDE SEQUENCE [LARGE SCALE GENOMIC DNA]</scope>
    <source>
        <strain evidence="5">EMML 3041</strain>
    </source>
</reference>
<keyword evidence="2" id="KW-0560">Oxidoreductase</keyword>
<comment type="similarity">
    <text evidence="1">Belongs to the nitroreductase family.</text>
</comment>
<name>A0A0H4QI93_9LACO</name>
<dbReference type="InterPro" id="IPR000415">
    <property type="entry name" value="Nitroreductase-like"/>
</dbReference>
<dbReference type="PATRIC" id="fig|1007676.4.peg.1835"/>
<dbReference type="GO" id="GO:0016491">
    <property type="term" value="F:oxidoreductase activity"/>
    <property type="evidence" value="ECO:0007669"/>
    <property type="project" value="UniProtKB-KW"/>
</dbReference>
<dbReference type="Pfam" id="PF00881">
    <property type="entry name" value="Nitroreductase"/>
    <property type="match status" value="1"/>
</dbReference>
<evidence type="ECO:0000313" key="5">
    <source>
        <dbReference type="Proteomes" id="UP000036106"/>
    </source>
</evidence>
<dbReference type="CDD" id="cd02137">
    <property type="entry name" value="MhqN-like"/>
    <property type="match status" value="1"/>
</dbReference>
<evidence type="ECO:0000256" key="2">
    <source>
        <dbReference type="ARBA" id="ARBA00023002"/>
    </source>
</evidence>
<dbReference type="SUPFAM" id="SSF55469">
    <property type="entry name" value="FMN-dependent nitroreductase-like"/>
    <property type="match status" value="1"/>
</dbReference>
<dbReference type="KEGG" id="lgn:ABM34_09065"/>
<dbReference type="AlphaFoldDB" id="A0A0H4QI93"/>
<dbReference type="EMBL" id="CP012034">
    <property type="protein sequence ID" value="AKP67662.1"/>
    <property type="molecule type" value="Genomic_DNA"/>
</dbReference>
<dbReference type="Gene3D" id="3.40.109.10">
    <property type="entry name" value="NADH Oxidase"/>
    <property type="match status" value="1"/>
</dbReference>
<dbReference type="STRING" id="1007676.ABM34_09065"/>
<keyword evidence="5" id="KW-1185">Reference proteome</keyword>
<feature type="domain" description="Nitroreductase" evidence="3">
    <location>
        <begin position="23"/>
        <end position="200"/>
    </location>
</feature>
<proteinExistence type="inferred from homology"/>